<evidence type="ECO:0000256" key="1">
    <source>
        <dbReference type="SAM" id="Phobius"/>
    </source>
</evidence>
<feature type="transmembrane region" description="Helical" evidence="1">
    <location>
        <begin position="12"/>
        <end position="33"/>
    </location>
</feature>
<dbReference type="Proteomes" id="UP001595704">
    <property type="component" value="Unassembled WGS sequence"/>
</dbReference>
<dbReference type="PANTHER" id="PTHR14969:SF13">
    <property type="entry name" value="AT30094P"/>
    <property type="match status" value="1"/>
</dbReference>
<dbReference type="SUPFAM" id="SSF48317">
    <property type="entry name" value="Acid phosphatase/Vanadium-dependent haloperoxidase"/>
    <property type="match status" value="1"/>
</dbReference>
<feature type="transmembrane region" description="Helical" evidence="1">
    <location>
        <begin position="194"/>
        <end position="213"/>
    </location>
</feature>
<evidence type="ECO:0000313" key="3">
    <source>
        <dbReference type="EMBL" id="MFC3635856.1"/>
    </source>
</evidence>
<keyword evidence="1" id="KW-1133">Transmembrane helix</keyword>
<accession>A0ABV7UBH8</accession>
<organism evidence="3 4">
    <name type="scientific">Camelimonas fluminis</name>
    <dbReference type="NCBI Taxonomy" id="1576911"/>
    <lineage>
        <taxon>Bacteria</taxon>
        <taxon>Pseudomonadati</taxon>
        <taxon>Pseudomonadota</taxon>
        <taxon>Alphaproteobacteria</taxon>
        <taxon>Hyphomicrobiales</taxon>
        <taxon>Chelatococcaceae</taxon>
        <taxon>Camelimonas</taxon>
    </lineage>
</organism>
<keyword evidence="1" id="KW-0812">Transmembrane</keyword>
<proteinExistence type="predicted"/>
<dbReference type="InterPro" id="IPR000326">
    <property type="entry name" value="PAP2/HPO"/>
</dbReference>
<gene>
    <name evidence="3" type="ORF">ACFONL_00385</name>
</gene>
<feature type="transmembrane region" description="Helical" evidence="1">
    <location>
        <begin position="65"/>
        <end position="91"/>
    </location>
</feature>
<feature type="domain" description="Phosphatidic acid phosphatase type 2/haloperoxidase" evidence="2">
    <location>
        <begin position="98"/>
        <end position="209"/>
    </location>
</feature>
<dbReference type="CDD" id="cd03392">
    <property type="entry name" value="PAP2_like_2"/>
    <property type="match status" value="1"/>
</dbReference>
<sequence>MHQPHNPGRRGGGLALSAAGLLLVSFLIGWLALGGASVTWEAGILRALRQPDNPALGVGPSGTAVGFWLVSFLGSYAWLSAMAAAGCAFLAATGRRRLALAVLCAVASAILAALALKVLAGRPRPEVVPHLGGFTGASFPSSHAMLSIAVYGTLAVALAASRTSRWLACLAAIALAAVIGFSRLYLGVHWPTDVLAGWCLGGAWLLGFTWFCGPSGAGRARTPPRRDHAPPQQPG</sequence>
<feature type="transmembrane region" description="Helical" evidence="1">
    <location>
        <begin position="140"/>
        <end position="160"/>
    </location>
</feature>
<dbReference type="EMBL" id="JBHRYC010000006">
    <property type="protein sequence ID" value="MFC3635856.1"/>
    <property type="molecule type" value="Genomic_DNA"/>
</dbReference>
<feature type="transmembrane region" description="Helical" evidence="1">
    <location>
        <begin position="167"/>
        <end position="188"/>
    </location>
</feature>
<keyword evidence="4" id="KW-1185">Reference proteome</keyword>
<dbReference type="Gene3D" id="1.20.144.10">
    <property type="entry name" value="Phosphatidic acid phosphatase type 2/haloperoxidase"/>
    <property type="match status" value="1"/>
</dbReference>
<evidence type="ECO:0000259" key="2">
    <source>
        <dbReference type="SMART" id="SM00014"/>
    </source>
</evidence>
<dbReference type="PANTHER" id="PTHR14969">
    <property type="entry name" value="SPHINGOSINE-1-PHOSPHATE PHOSPHOHYDROLASE"/>
    <property type="match status" value="1"/>
</dbReference>
<protein>
    <submittedName>
        <fullName evidence="3">Phosphatase PAP2 family protein</fullName>
    </submittedName>
</protein>
<keyword evidence="1" id="KW-0472">Membrane</keyword>
<dbReference type="InterPro" id="IPR036938">
    <property type="entry name" value="PAP2/HPO_sf"/>
</dbReference>
<name>A0ABV7UBH8_9HYPH</name>
<comment type="caution">
    <text evidence="3">The sequence shown here is derived from an EMBL/GenBank/DDBJ whole genome shotgun (WGS) entry which is preliminary data.</text>
</comment>
<dbReference type="Pfam" id="PF01569">
    <property type="entry name" value="PAP2"/>
    <property type="match status" value="1"/>
</dbReference>
<reference evidence="4" key="1">
    <citation type="journal article" date="2019" name="Int. J. Syst. Evol. Microbiol.">
        <title>The Global Catalogue of Microorganisms (GCM) 10K type strain sequencing project: providing services to taxonomists for standard genome sequencing and annotation.</title>
        <authorList>
            <consortium name="The Broad Institute Genomics Platform"/>
            <consortium name="The Broad Institute Genome Sequencing Center for Infectious Disease"/>
            <person name="Wu L."/>
            <person name="Ma J."/>
        </authorList>
    </citation>
    <scope>NUCLEOTIDE SEQUENCE [LARGE SCALE GENOMIC DNA]</scope>
    <source>
        <strain evidence="4">KCTC 42282</strain>
    </source>
</reference>
<feature type="transmembrane region" description="Helical" evidence="1">
    <location>
        <begin position="98"/>
        <end position="120"/>
    </location>
</feature>
<dbReference type="SMART" id="SM00014">
    <property type="entry name" value="acidPPc"/>
    <property type="match status" value="1"/>
</dbReference>
<evidence type="ECO:0000313" key="4">
    <source>
        <dbReference type="Proteomes" id="UP001595704"/>
    </source>
</evidence>
<dbReference type="RefSeq" id="WP_191319693.1">
    <property type="nucleotide sequence ID" value="NZ_BNCG01000010.1"/>
</dbReference>